<protein>
    <recommendedName>
        <fullName evidence="9">FXYD domain-containing ion transport regulator</fullName>
    </recommendedName>
</protein>
<organism evidence="10 11">
    <name type="scientific">Nothobranchius furzeri</name>
    <name type="common">Turquoise killifish</name>
    <dbReference type="NCBI Taxonomy" id="105023"/>
    <lineage>
        <taxon>Eukaryota</taxon>
        <taxon>Metazoa</taxon>
        <taxon>Chordata</taxon>
        <taxon>Craniata</taxon>
        <taxon>Vertebrata</taxon>
        <taxon>Euteleostomi</taxon>
        <taxon>Actinopterygii</taxon>
        <taxon>Neopterygii</taxon>
        <taxon>Teleostei</taxon>
        <taxon>Neoteleostei</taxon>
        <taxon>Acanthomorphata</taxon>
        <taxon>Ovalentaria</taxon>
        <taxon>Atherinomorphae</taxon>
        <taxon>Cyprinodontiformes</taxon>
        <taxon>Nothobranchiidae</taxon>
        <taxon>Nothobranchius</taxon>
    </lineage>
</organism>
<dbReference type="PROSITE" id="PS01310">
    <property type="entry name" value="FXYD"/>
    <property type="match status" value="1"/>
</dbReference>
<dbReference type="Pfam" id="PF02038">
    <property type="entry name" value="ATP1G1_PLM_MAT8"/>
    <property type="match status" value="1"/>
</dbReference>
<dbReference type="GO" id="GO:0006811">
    <property type="term" value="P:monoatomic ion transport"/>
    <property type="evidence" value="ECO:0007669"/>
    <property type="project" value="UniProtKB-KW"/>
</dbReference>
<keyword evidence="7 9" id="KW-0406">Ion transport</keyword>
<keyword evidence="3 9" id="KW-0813">Transport</keyword>
<dbReference type="EMBL" id="JAAVVJ010000007">
    <property type="protein sequence ID" value="KAF7218909.1"/>
    <property type="molecule type" value="Genomic_DNA"/>
</dbReference>
<proteinExistence type="inferred from homology"/>
<reference evidence="10" key="1">
    <citation type="submission" date="2020-03" db="EMBL/GenBank/DDBJ databases">
        <title>Intra-Species Differences in Population Size shape Life History and Genome Evolution.</title>
        <authorList>
            <person name="Willemsen D."/>
            <person name="Cui R."/>
            <person name="Valenzano D.R."/>
        </authorList>
    </citation>
    <scope>NUCLEOTIDE SEQUENCE</scope>
    <source>
        <strain evidence="10">GRZ</strain>
        <tissue evidence="10">Whole</tissue>
    </source>
</reference>
<keyword evidence="8 9" id="KW-0472">Membrane</keyword>
<dbReference type="PANTHER" id="PTHR14132:SF15">
    <property type="entry name" value="FXYD DOMAIN-CONTAINING ION TRANSPORT REGULATOR 6-RELATED"/>
    <property type="match status" value="1"/>
</dbReference>
<feature type="transmembrane region" description="Helical" evidence="9">
    <location>
        <begin position="7"/>
        <end position="36"/>
    </location>
</feature>
<dbReference type="CDD" id="cd20324">
    <property type="entry name" value="FXYD6"/>
    <property type="match status" value="1"/>
</dbReference>
<evidence type="ECO:0000256" key="4">
    <source>
        <dbReference type="ARBA" id="ARBA00022692"/>
    </source>
</evidence>
<comment type="caution">
    <text evidence="9">Lacks conserved residue(s) required for the propagation of feature annotation.</text>
</comment>
<dbReference type="PANTHER" id="PTHR14132">
    <property type="entry name" value="SODIUM/POTASSIUM-TRANSPORTING ATPASE SUBUNIT GAMMA"/>
    <property type="match status" value="1"/>
</dbReference>
<dbReference type="GO" id="GO:0043269">
    <property type="term" value="P:regulation of monoatomic ion transport"/>
    <property type="evidence" value="ECO:0007669"/>
    <property type="project" value="InterPro"/>
</dbReference>
<keyword evidence="5" id="KW-0732">Signal</keyword>
<dbReference type="InterPro" id="IPR047297">
    <property type="entry name" value="FXYD_motif"/>
</dbReference>
<dbReference type="GO" id="GO:0016020">
    <property type="term" value="C:membrane"/>
    <property type="evidence" value="ECO:0007669"/>
    <property type="project" value="UniProtKB-SubCell"/>
</dbReference>
<comment type="subcellular location">
    <subcellularLocation>
        <location evidence="1">Membrane</location>
        <topology evidence="1">Single-pass type I membrane protein</topology>
    </subcellularLocation>
</comment>
<comment type="caution">
    <text evidence="10">The sequence shown here is derived from an EMBL/GenBank/DDBJ whole genome shotgun (WGS) entry which is preliminary data.</text>
</comment>
<sequence>METALLFPYAFMGCVAVFVETVLVIFISVPGCVAAFTEGKANGENPFLYDYKSLRYGGLSLAVILFTLGILLILSRRCHCNMNKESRDPKDEEAQEENVIVPKAAAAAAKEAPAEK</sequence>
<dbReference type="GO" id="GO:0017080">
    <property type="term" value="F:sodium channel regulator activity"/>
    <property type="evidence" value="ECO:0007669"/>
    <property type="project" value="TreeGrafter"/>
</dbReference>
<keyword evidence="4 9" id="KW-0812">Transmembrane</keyword>
<dbReference type="InterPro" id="IPR000272">
    <property type="entry name" value="Ion-transport_regulator_FXYD"/>
</dbReference>
<evidence type="ECO:0000313" key="11">
    <source>
        <dbReference type="Proteomes" id="UP000822369"/>
    </source>
</evidence>
<evidence type="ECO:0000256" key="1">
    <source>
        <dbReference type="ARBA" id="ARBA00004479"/>
    </source>
</evidence>
<evidence type="ECO:0000313" key="10">
    <source>
        <dbReference type="EMBL" id="KAF7218909.1"/>
    </source>
</evidence>
<feature type="transmembrane region" description="Helical" evidence="9">
    <location>
        <begin position="56"/>
        <end position="74"/>
    </location>
</feature>
<evidence type="ECO:0000256" key="9">
    <source>
        <dbReference type="RuleBase" id="RU364131"/>
    </source>
</evidence>
<dbReference type="Proteomes" id="UP000822369">
    <property type="component" value="Chromosome 7"/>
</dbReference>
<dbReference type="Gene3D" id="1.20.5.780">
    <property type="entry name" value="Single helix bin"/>
    <property type="match status" value="1"/>
</dbReference>
<evidence type="ECO:0000256" key="2">
    <source>
        <dbReference type="ARBA" id="ARBA00005948"/>
    </source>
</evidence>
<name>A0A9D2YDM1_NOTFU</name>
<accession>A0A9D2YDM1</accession>
<gene>
    <name evidence="10" type="ORF">G4P62_006428</name>
</gene>
<evidence type="ECO:0000256" key="5">
    <source>
        <dbReference type="ARBA" id="ARBA00022729"/>
    </source>
</evidence>
<evidence type="ECO:0000256" key="8">
    <source>
        <dbReference type="ARBA" id="ARBA00023136"/>
    </source>
</evidence>
<dbReference type="AlphaFoldDB" id="A0A9D2YDM1"/>
<evidence type="ECO:0000256" key="7">
    <source>
        <dbReference type="ARBA" id="ARBA00023065"/>
    </source>
</evidence>
<evidence type="ECO:0000256" key="3">
    <source>
        <dbReference type="ARBA" id="ARBA00022448"/>
    </source>
</evidence>
<comment type="similarity">
    <text evidence="2 9">Belongs to the FXYD family.</text>
</comment>
<evidence type="ECO:0000256" key="6">
    <source>
        <dbReference type="ARBA" id="ARBA00022989"/>
    </source>
</evidence>
<keyword evidence="6 9" id="KW-1133">Transmembrane helix</keyword>